<evidence type="ECO:0000256" key="2">
    <source>
        <dbReference type="SAM" id="MobiDB-lite"/>
    </source>
</evidence>
<dbReference type="Pfam" id="PF01633">
    <property type="entry name" value="Choline_kinase"/>
    <property type="match status" value="1"/>
</dbReference>
<dbReference type="GO" id="GO:0005737">
    <property type="term" value="C:cytoplasm"/>
    <property type="evidence" value="ECO:0007669"/>
    <property type="project" value="TreeGrafter"/>
</dbReference>
<dbReference type="PANTHER" id="PTHR22603:SF93">
    <property type="entry name" value="RE24176P"/>
    <property type="match status" value="1"/>
</dbReference>
<organism evidence="3 4">
    <name type="scientific">Mortierella isabellina</name>
    <name type="common">Filamentous fungus</name>
    <name type="synonym">Umbelopsis isabellina</name>
    <dbReference type="NCBI Taxonomy" id="91625"/>
    <lineage>
        <taxon>Eukaryota</taxon>
        <taxon>Fungi</taxon>
        <taxon>Fungi incertae sedis</taxon>
        <taxon>Mucoromycota</taxon>
        <taxon>Mucoromycotina</taxon>
        <taxon>Umbelopsidomycetes</taxon>
        <taxon>Umbelopsidales</taxon>
        <taxon>Umbelopsidaceae</taxon>
        <taxon>Umbelopsis</taxon>
    </lineage>
</organism>
<evidence type="ECO:0000256" key="1">
    <source>
        <dbReference type="ARBA" id="ARBA00038211"/>
    </source>
</evidence>
<dbReference type="GO" id="GO:0004103">
    <property type="term" value="F:choline kinase activity"/>
    <property type="evidence" value="ECO:0007669"/>
    <property type="project" value="TreeGrafter"/>
</dbReference>
<sequence length="418" mass="47866">MPVPFKMLDGSDPIPSQPASGSSSYINDSVFDQAPQFAKTHSNMTSYNELAPSSHSVPSADDEIDLLSVKGEQLMKTAITVIQKLLPEWNDVEHAELDRVSGAMTNAVFFVTAQNPYRRVLLRVYGIGCDQLVDREQELVWLGILSRLGIGALLLGTFANGRVEQYLDCYTLTRDDIRVPKTSCQIARGLYELHAIVHSYPNEVNILPELWRNIFNWIPIVQSILPNLEKRSEHHRSTIKCFDLPQAFADMPVFKKYLDNLHSPIVFAHNDTQYGNIMRLRDGTERLVVVDFEYSGYNPRGFDIANHFCEWTADYHSNEPAKMHENCYPSLAEQTRFIDAYLDERDVVQGITSSKSQRQLEVDQLLREVAGYRLASHFFWSLWGLIQANQSEIDYDFFQYATERMTSFQTGWAAWKNT</sequence>
<reference evidence="3" key="1">
    <citation type="submission" date="2020-12" db="EMBL/GenBank/DDBJ databases">
        <title>Metabolic potential, ecology and presence of endohyphal bacteria is reflected in genomic diversity of Mucoromycotina.</title>
        <authorList>
            <person name="Muszewska A."/>
            <person name="Okrasinska A."/>
            <person name="Steczkiewicz K."/>
            <person name="Drgas O."/>
            <person name="Orlowska M."/>
            <person name="Perlinska-Lenart U."/>
            <person name="Aleksandrzak-Piekarczyk T."/>
            <person name="Szatraj K."/>
            <person name="Zielenkiewicz U."/>
            <person name="Pilsyk S."/>
            <person name="Malc E."/>
            <person name="Mieczkowski P."/>
            <person name="Kruszewska J.S."/>
            <person name="Biernat P."/>
            <person name="Pawlowska J."/>
        </authorList>
    </citation>
    <scope>NUCLEOTIDE SEQUENCE</scope>
    <source>
        <strain evidence="3">WA0000067209</strain>
    </source>
</reference>
<dbReference type="GO" id="GO:0006646">
    <property type="term" value="P:phosphatidylethanolamine biosynthetic process"/>
    <property type="evidence" value="ECO:0007669"/>
    <property type="project" value="TreeGrafter"/>
</dbReference>
<evidence type="ECO:0000313" key="4">
    <source>
        <dbReference type="Proteomes" id="UP000654370"/>
    </source>
</evidence>
<comment type="similarity">
    <text evidence="1">Belongs to the choline/ethanolamine kinase family.</text>
</comment>
<dbReference type="Proteomes" id="UP000654370">
    <property type="component" value="Unassembled WGS sequence"/>
</dbReference>
<dbReference type="Gene3D" id="3.90.1200.10">
    <property type="match status" value="1"/>
</dbReference>
<evidence type="ECO:0000313" key="3">
    <source>
        <dbReference type="EMBL" id="KAG2175585.1"/>
    </source>
</evidence>
<dbReference type="EMBL" id="JAEPQZ010000011">
    <property type="protein sequence ID" value="KAG2175585.1"/>
    <property type="molecule type" value="Genomic_DNA"/>
</dbReference>
<name>A0A8H7PKU8_MORIS</name>
<dbReference type="Gene3D" id="3.30.200.20">
    <property type="entry name" value="Phosphorylase Kinase, domain 1"/>
    <property type="match status" value="1"/>
</dbReference>
<keyword evidence="4" id="KW-1185">Reference proteome</keyword>
<feature type="region of interest" description="Disordered" evidence="2">
    <location>
        <begin position="1"/>
        <end position="22"/>
    </location>
</feature>
<dbReference type="InterPro" id="IPR011009">
    <property type="entry name" value="Kinase-like_dom_sf"/>
</dbReference>
<gene>
    <name evidence="3" type="ORF">INT43_001232</name>
</gene>
<dbReference type="GO" id="GO:0004305">
    <property type="term" value="F:ethanolamine kinase activity"/>
    <property type="evidence" value="ECO:0007669"/>
    <property type="project" value="TreeGrafter"/>
</dbReference>
<dbReference type="SUPFAM" id="SSF56112">
    <property type="entry name" value="Protein kinase-like (PK-like)"/>
    <property type="match status" value="1"/>
</dbReference>
<comment type="caution">
    <text evidence="3">The sequence shown here is derived from an EMBL/GenBank/DDBJ whole genome shotgun (WGS) entry which is preliminary data.</text>
</comment>
<dbReference type="AlphaFoldDB" id="A0A8H7PKU8"/>
<evidence type="ECO:0008006" key="5">
    <source>
        <dbReference type="Google" id="ProtNLM"/>
    </source>
</evidence>
<proteinExistence type="inferred from homology"/>
<feature type="non-terminal residue" evidence="3">
    <location>
        <position position="1"/>
    </location>
</feature>
<dbReference type="PANTHER" id="PTHR22603">
    <property type="entry name" value="CHOLINE/ETHANOALAMINE KINASE"/>
    <property type="match status" value="1"/>
</dbReference>
<accession>A0A8H7PKU8</accession>
<protein>
    <recommendedName>
        <fullName evidence="5">Choline kinase</fullName>
    </recommendedName>
</protein>
<dbReference type="OrthoDB" id="10267235at2759"/>
<dbReference type="CDD" id="cd05157">
    <property type="entry name" value="ETNK_euk"/>
    <property type="match status" value="1"/>
</dbReference>